<name>A0A2J8L7I1_PANTR</name>
<proteinExistence type="predicted"/>
<comment type="caution">
    <text evidence="1">The sequence shown here is derived from an EMBL/GenBank/DDBJ whole genome shotgun (WGS) entry which is preliminary data.</text>
</comment>
<evidence type="ECO:0000313" key="1">
    <source>
        <dbReference type="EMBL" id="PNI43223.1"/>
    </source>
</evidence>
<gene>
    <name evidence="1" type="ORF">CK820_G0031966</name>
</gene>
<reference evidence="1 2" key="1">
    <citation type="submission" date="2017-12" db="EMBL/GenBank/DDBJ databases">
        <title>High-resolution comparative analysis of great ape genomes.</title>
        <authorList>
            <person name="Pollen A."/>
            <person name="Hastie A."/>
            <person name="Hormozdiari F."/>
            <person name="Dougherty M."/>
            <person name="Liu R."/>
            <person name="Chaisson M."/>
            <person name="Hoppe E."/>
            <person name="Hill C."/>
            <person name="Pang A."/>
            <person name="Hillier L."/>
            <person name="Baker C."/>
            <person name="Armstrong J."/>
            <person name="Shendure J."/>
            <person name="Paten B."/>
            <person name="Wilson R."/>
            <person name="Chao H."/>
            <person name="Schneider V."/>
            <person name="Ventura M."/>
            <person name="Kronenberg Z."/>
            <person name="Murali S."/>
            <person name="Gordon D."/>
            <person name="Cantsilieris S."/>
            <person name="Munson K."/>
            <person name="Nelson B."/>
            <person name="Raja A."/>
            <person name="Underwood J."/>
            <person name="Diekhans M."/>
            <person name="Fiddes I."/>
            <person name="Haussler D."/>
            <person name="Eichler E."/>
        </authorList>
    </citation>
    <scope>NUCLEOTIDE SEQUENCE [LARGE SCALE GENOMIC DNA]</scope>
    <source>
        <strain evidence="1">Yerkes chimp pedigree #C0471</strain>
    </source>
</reference>
<dbReference type="Proteomes" id="UP000236370">
    <property type="component" value="Unassembled WGS sequence"/>
</dbReference>
<organism evidence="1 2">
    <name type="scientific">Pan troglodytes</name>
    <name type="common">Chimpanzee</name>
    <dbReference type="NCBI Taxonomy" id="9598"/>
    <lineage>
        <taxon>Eukaryota</taxon>
        <taxon>Metazoa</taxon>
        <taxon>Chordata</taxon>
        <taxon>Craniata</taxon>
        <taxon>Vertebrata</taxon>
        <taxon>Euteleostomi</taxon>
        <taxon>Mammalia</taxon>
        <taxon>Eutheria</taxon>
        <taxon>Euarchontoglires</taxon>
        <taxon>Primates</taxon>
        <taxon>Haplorrhini</taxon>
        <taxon>Catarrhini</taxon>
        <taxon>Hominidae</taxon>
        <taxon>Pan</taxon>
    </lineage>
</organism>
<dbReference type="AlphaFoldDB" id="A0A2J8L7I1"/>
<protein>
    <submittedName>
        <fullName evidence="1">ADAMTS17 isoform 8</fullName>
    </submittedName>
</protein>
<sequence>GRPAELCFYSGRVLGHPGSLVSLSACGAAGGLVGLIQLGQEQVLIQPLNNSQGPFSGREHLIRRKWSLTPSPSAEAQRPEQLCKFLTVPQCLGLTWEDLKSGGWSDLEVPHSCVWPGGG</sequence>
<dbReference type="EMBL" id="NBAG03000304">
    <property type="protein sequence ID" value="PNI43223.1"/>
    <property type="molecule type" value="Genomic_DNA"/>
</dbReference>
<accession>A0A2J8L7I1</accession>
<evidence type="ECO:0000313" key="2">
    <source>
        <dbReference type="Proteomes" id="UP000236370"/>
    </source>
</evidence>
<feature type="non-terminal residue" evidence="1">
    <location>
        <position position="1"/>
    </location>
</feature>